<dbReference type="Gramene" id="AET2Gv20163800.19">
    <property type="protein sequence ID" value="AET2Gv20163800.19"/>
    <property type="gene ID" value="AET2Gv20163800"/>
</dbReference>
<dbReference type="AlphaFoldDB" id="A0A453AJV3"/>
<reference evidence="2" key="4">
    <citation type="submission" date="2019-03" db="UniProtKB">
        <authorList>
            <consortium name="EnsemblPlants"/>
        </authorList>
    </citation>
    <scope>IDENTIFICATION</scope>
</reference>
<evidence type="ECO:0000256" key="1">
    <source>
        <dbReference type="SAM" id="MobiDB-lite"/>
    </source>
</evidence>
<evidence type="ECO:0000313" key="2">
    <source>
        <dbReference type="EnsemblPlants" id="AET2Gv20163800.19"/>
    </source>
</evidence>
<feature type="region of interest" description="Disordered" evidence="1">
    <location>
        <begin position="1"/>
        <end position="30"/>
    </location>
</feature>
<dbReference type="Proteomes" id="UP000015105">
    <property type="component" value="Chromosome 2D"/>
</dbReference>
<protein>
    <submittedName>
        <fullName evidence="2">Uncharacterized protein</fullName>
    </submittedName>
</protein>
<reference evidence="3" key="1">
    <citation type="journal article" date="2014" name="Science">
        <title>Ancient hybridizations among the ancestral genomes of bread wheat.</title>
        <authorList>
            <consortium name="International Wheat Genome Sequencing Consortium,"/>
            <person name="Marcussen T."/>
            <person name="Sandve S.R."/>
            <person name="Heier L."/>
            <person name="Spannagl M."/>
            <person name="Pfeifer M."/>
            <person name="Jakobsen K.S."/>
            <person name="Wulff B.B."/>
            <person name="Steuernagel B."/>
            <person name="Mayer K.F."/>
            <person name="Olsen O.A."/>
        </authorList>
    </citation>
    <scope>NUCLEOTIDE SEQUENCE [LARGE SCALE GENOMIC DNA]</scope>
    <source>
        <strain evidence="3">cv. AL8/78</strain>
    </source>
</reference>
<keyword evidence="3" id="KW-1185">Reference proteome</keyword>
<reference evidence="2" key="5">
    <citation type="journal article" date="2021" name="G3 (Bethesda)">
        <title>Aegilops tauschii genome assembly Aet v5.0 features greater sequence contiguity and improved annotation.</title>
        <authorList>
            <person name="Wang L."/>
            <person name="Zhu T."/>
            <person name="Rodriguez J.C."/>
            <person name="Deal K.R."/>
            <person name="Dubcovsky J."/>
            <person name="McGuire P.E."/>
            <person name="Lux T."/>
            <person name="Spannagl M."/>
            <person name="Mayer K.F.X."/>
            <person name="Baldrich P."/>
            <person name="Meyers B.C."/>
            <person name="Huo N."/>
            <person name="Gu Y.Q."/>
            <person name="Zhou H."/>
            <person name="Devos K.M."/>
            <person name="Bennetzen J.L."/>
            <person name="Unver T."/>
            <person name="Budak H."/>
            <person name="Gulick P.J."/>
            <person name="Galiba G."/>
            <person name="Kalapos B."/>
            <person name="Nelson D.R."/>
            <person name="Li P."/>
            <person name="You F.M."/>
            <person name="Luo M.C."/>
            <person name="Dvorak J."/>
        </authorList>
    </citation>
    <scope>NUCLEOTIDE SEQUENCE [LARGE SCALE GENOMIC DNA]</scope>
    <source>
        <strain evidence="2">cv. AL8/78</strain>
    </source>
</reference>
<accession>A0A453AJV3</accession>
<organism evidence="2 3">
    <name type="scientific">Aegilops tauschii subsp. strangulata</name>
    <name type="common">Goatgrass</name>
    <dbReference type="NCBI Taxonomy" id="200361"/>
    <lineage>
        <taxon>Eukaryota</taxon>
        <taxon>Viridiplantae</taxon>
        <taxon>Streptophyta</taxon>
        <taxon>Embryophyta</taxon>
        <taxon>Tracheophyta</taxon>
        <taxon>Spermatophyta</taxon>
        <taxon>Magnoliopsida</taxon>
        <taxon>Liliopsida</taxon>
        <taxon>Poales</taxon>
        <taxon>Poaceae</taxon>
        <taxon>BOP clade</taxon>
        <taxon>Pooideae</taxon>
        <taxon>Triticodae</taxon>
        <taxon>Triticeae</taxon>
        <taxon>Triticinae</taxon>
        <taxon>Aegilops</taxon>
    </lineage>
</organism>
<reference evidence="3" key="2">
    <citation type="journal article" date="2017" name="Nat. Plants">
        <title>The Aegilops tauschii genome reveals multiple impacts of transposons.</title>
        <authorList>
            <person name="Zhao G."/>
            <person name="Zou C."/>
            <person name="Li K."/>
            <person name="Wang K."/>
            <person name="Li T."/>
            <person name="Gao L."/>
            <person name="Zhang X."/>
            <person name="Wang H."/>
            <person name="Yang Z."/>
            <person name="Liu X."/>
            <person name="Jiang W."/>
            <person name="Mao L."/>
            <person name="Kong X."/>
            <person name="Jiao Y."/>
            <person name="Jia J."/>
        </authorList>
    </citation>
    <scope>NUCLEOTIDE SEQUENCE [LARGE SCALE GENOMIC DNA]</scope>
    <source>
        <strain evidence="3">cv. AL8/78</strain>
    </source>
</reference>
<feature type="compositionally biased region" description="Polar residues" evidence="1">
    <location>
        <begin position="1"/>
        <end position="23"/>
    </location>
</feature>
<sequence>MMVSEDQSSATPGTCSTSRSTMASRRWHDEQTLEQVSVHSVGVVEGGNSNKSCHAIRLGISCAINTNMCYTTFGPIVMGGSSYLYNHFKLI</sequence>
<dbReference type="EnsemblPlants" id="AET2Gv20163800.19">
    <property type="protein sequence ID" value="AET2Gv20163800.19"/>
    <property type="gene ID" value="AET2Gv20163800"/>
</dbReference>
<proteinExistence type="predicted"/>
<reference evidence="2" key="3">
    <citation type="journal article" date="2017" name="Nature">
        <title>Genome sequence of the progenitor of the wheat D genome Aegilops tauschii.</title>
        <authorList>
            <person name="Luo M.C."/>
            <person name="Gu Y.Q."/>
            <person name="Puiu D."/>
            <person name="Wang H."/>
            <person name="Twardziok S.O."/>
            <person name="Deal K.R."/>
            <person name="Huo N."/>
            <person name="Zhu T."/>
            <person name="Wang L."/>
            <person name="Wang Y."/>
            <person name="McGuire P.E."/>
            <person name="Liu S."/>
            <person name="Long H."/>
            <person name="Ramasamy R.K."/>
            <person name="Rodriguez J.C."/>
            <person name="Van S.L."/>
            <person name="Yuan L."/>
            <person name="Wang Z."/>
            <person name="Xia Z."/>
            <person name="Xiao L."/>
            <person name="Anderson O.D."/>
            <person name="Ouyang S."/>
            <person name="Liang Y."/>
            <person name="Zimin A.V."/>
            <person name="Pertea G."/>
            <person name="Qi P."/>
            <person name="Bennetzen J.L."/>
            <person name="Dai X."/>
            <person name="Dawson M.W."/>
            <person name="Muller H.G."/>
            <person name="Kugler K."/>
            <person name="Rivarola-Duarte L."/>
            <person name="Spannagl M."/>
            <person name="Mayer K.F.X."/>
            <person name="Lu F.H."/>
            <person name="Bevan M.W."/>
            <person name="Leroy P."/>
            <person name="Li P."/>
            <person name="You F.M."/>
            <person name="Sun Q."/>
            <person name="Liu Z."/>
            <person name="Lyons E."/>
            <person name="Wicker T."/>
            <person name="Salzberg S.L."/>
            <person name="Devos K.M."/>
            <person name="Dvorak J."/>
        </authorList>
    </citation>
    <scope>NUCLEOTIDE SEQUENCE [LARGE SCALE GENOMIC DNA]</scope>
    <source>
        <strain evidence="2">cv. AL8/78</strain>
    </source>
</reference>
<name>A0A453AJV3_AEGTS</name>
<evidence type="ECO:0000313" key="3">
    <source>
        <dbReference type="Proteomes" id="UP000015105"/>
    </source>
</evidence>